<keyword evidence="1" id="KW-0812">Transmembrane</keyword>
<evidence type="ECO:0000256" key="2">
    <source>
        <dbReference type="SAM" id="SignalP"/>
    </source>
</evidence>
<feature type="signal peptide" evidence="2">
    <location>
        <begin position="1"/>
        <end position="26"/>
    </location>
</feature>
<organism evidence="3">
    <name type="scientific">Ixodes scapularis</name>
    <name type="common">Black-legged tick</name>
    <name type="synonym">Deer tick</name>
    <dbReference type="NCBI Taxonomy" id="6945"/>
    <lineage>
        <taxon>Eukaryota</taxon>
        <taxon>Metazoa</taxon>
        <taxon>Ecdysozoa</taxon>
        <taxon>Arthropoda</taxon>
        <taxon>Chelicerata</taxon>
        <taxon>Arachnida</taxon>
        <taxon>Acari</taxon>
        <taxon>Parasitiformes</taxon>
        <taxon>Ixodida</taxon>
        <taxon>Ixodoidea</taxon>
        <taxon>Ixodidae</taxon>
        <taxon>Ixodinae</taxon>
        <taxon>Ixodes</taxon>
    </lineage>
</organism>
<evidence type="ECO:0000256" key="1">
    <source>
        <dbReference type="SAM" id="Phobius"/>
    </source>
</evidence>
<name>A0A4D5RCS8_IXOSC</name>
<feature type="chain" id="PRO_5020026171" description="Secreted protein" evidence="2">
    <location>
        <begin position="27"/>
        <end position="126"/>
    </location>
</feature>
<keyword evidence="1" id="KW-1133">Transmembrane helix</keyword>
<sequence>MYPFCWYAFLTHFQCFCLLSCLKCAGFSVCAMPNRRCTFLPRERRCDDMIQLCYLRETTLRVLYNYWGHSGLTFWEFVALFPLSDLVLLALAALVKLSFSLLHWHCMQGATCSLPLNDRRIVYSIF</sequence>
<evidence type="ECO:0008006" key="4">
    <source>
        <dbReference type="Google" id="ProtNLM"/>
    </source>
</evidence>
<dbReference type="AlphaFoldDB" id="A0A4D5RCS8"/>
<accession>A0A4D5RCS8</accession>
<evidence type="ECO:0000313" key="3">
    <source>
        <dbReference type="EMBL" id="MOY34973.1"/>
    </source>
</evidence>
<dbReference type="EMBL" id="GHJT01001002">
    <property type="protein sequence ID" value="MOY34973.1"/>
    <property type="molecule type" value="Transcribed_RNA"/>
</dbReference>
<keyword evidence="1" id="KW-0472">Membrane</keyword>
<feature type="transmembrane region" description="Helical" evidence="1">
    <location>
        <begin position="74"/>
        <end position="95"/>
    </location>
</feature>
<proteinExistence type="predicted"/>
<keyword evidence="2" id="KW-0732">Signal</keyword>
<protein>
    <recommendedName>
        <fullName evidence="4">Secreted protein</fullName>
    </recommendedName>
</protein>
<reference evidence="3" key="1">
    <citation type="submission" date="2019-04" db="EMBL/GenBank/DDBJ databases">
        <title>An insight into the mialome of Ixodes scapularis.</title>
        <authorList>
            <person name="Ribeiro J.M."/>
            <person name="Mather T.N."/>
            <person name="Karim S."/>
        </authorList>
    </citation>
    <scope>NUCLEOTIDE SEQUENCE</scope>
</reference>